<evidence type="ECO:0000256" key="1">
    <source>
        <dbReference type="SAM" id="MobiDB-lite"/>
    </source>
</evidence>
<gene>
    <name evidence="2" type="ORF">EFE23_19050</name>
</gene>
<feature type="region of interest" description="Disordered" evidence="1">
    <location>
        <begin position="148"/>
        <end position="171"/>
    </location>
</feature>
<protein>
    <submittedName>
        <fullName evidence="2">Uncharacterized protein</fullName>
    </submittedName>
</protein>
<evidence type="ECO:0000313" key="3">
    <source>
        <dbReference type="Proteomes" id="UP000280698"/>
    </source>
</evidence>
<reference evidence="2 3" key="1">
    <citation type="submission" date="2018-11" db="EMBL/GenBank/DDBJ databases">
        <title>Micromonospora sp. PPF5-17, a new actinomycetes isolated from a hot spring soil.</title>
        <authorList>
            <person name="Thawai C."/>
        </authorList>
    </citation>
    <scope>NUCLEOTIDE SEQUENCE [LARGE SCALE GENOMIC DNA]</scope>
    <source>
        <strain evidence="2 3">PPF5-17</strain>
    </source>
</reference>
<dbReference type="InterPro" id="IPR046592">
    <property type="entry name" value="DUF6650"/>
</dbReference>
<dbReference type="EMBL" id="RJLN01000057">
    <property type="protein sequence ID" value="RNL96420.1"/>
    <property type="molecule type" value="Genomic_DNA"/>
</dbReference>
<evidence type="ECO:0000313" key="2">
    <source>
        <dbReference type="EMBL" id="RNL96420.1"/>
    </source>
</evidence>
<proteinExistence type="predicted"/>
<accession>A0ABX9WCP2</accession>
<sequence>MRMRLTGISVPGGFGAQWQAVEGDQDVARRILLFLEDRRLLFGDRHCEDEMHCVESANQIRAFLTQQLDSAKPDGSLSTSIRAMRAACRRFIESAGPYGRNFHHRDYGYGQADLFSLALGDLRTSMGVHIAVLAYAFDLEVDEELSSILPPQPQDDDGDLDWLPGFERQQP</sequence>
<dbReference type="Pfam" id="PF20355">
    <property type="entry name" value="DUF6650"/>
    <property type="match status" value="1"/>
</dbReference>
<dbReference type="RefSeq" id="WP_123242299.1">
    <property type="nucleotide sequence ID" value="NZ_JAAHBY010000057.1"/>
</dbReference>
<comment type="caution">
    <text evidence="2">The sequence shown here is derived from an EMBL/GenBank/DDBJ whole genome shotgun (WGS) entry which is preliminary data.</text>
</comment>
<organism evidence="2 3">
    <name type="scientific">Micromonospora solifontis</name>
    <dbReference type="NCBI Taxonomy" id="2487138"/>
    <lineage>
        <taxon>Bacteria</taxon>
        <taxon>Bacillati</taxon>
        <taxon>Actinomycetota</taxon>
        <taxon>Actinomycetes</taxon>
        <taxon>Micromonosporales</taxon>
        <taxon>Micromonosporaceae</taxon>
        <taxon>Micromonospora</taxon>
    </lineage>
</organism>
<name>A0ABX9WCP2_9ACTN</name>
<keyword evidence="3" id="KW-1185">Reference proteome</keyword>
<dbReference type="Proteomes" id="UP000280698">
    <property type="component" value="Unassembled WGS sequence"/>
</dbReference>